<dbReference type="PANTHER" id="PTHR44591:SF3">
    <property type="entry name" value="RESPONSE REGULATORY DOMAIN-CONTAINING PROTEIN"/>
    <property type="match status" value="1"/>
</dbReference>
<dbReference type="NCBIfam" id="NF009973">
    <property type="entry name" value="PRK13435.1-4"/>
    <property type="match status" value="1"/>
</dbReference>
<dbReference type="Pfam" id="PF00072">
    <property type="entry name" value="Response_reg"/>
    <property type="match status" value="1"/>
</dbReference>
<reference evidence="6" key="2">
    <citation type="submission" date="2021-08" db="EMBL/GenBank/DDBJ databases">
        <authorList>
            <person name="Tani A."/>
            <person name="Ola A."/>
            <person name="Ogura Y."/>
            <person name="Katsura K."/>
            <person name="Hayashi T."/>
        </authorList>
    </citation>
    <scope>NUCLEOTIDE SEQUENCE</scope>
    <source>
        <strain evidence="6">DSM 19015</strain>
    </source>
</reference>
<dbReference type="InterPro" id="IPR050595">
    <property type="entry name" value="Bact_response_regulator"/>
</dbReference>
<reference evidence="6" key="1">
    <citation type="journal article" date="2021" name="Front. Microbiol.">
        <title>Comprehensive Comparative Genomics and Phenotyping of Methylobacterium Species.</title>
        <authorList>
            <person name="Alessa O."/>
            <person name="Ogura Y."/>
            <person name="Fujitani Y."/>
            <person name="Takami H."/>
            <person name="Hayashi T."/>
            <person name="Sahin N."/>
            <person name="Tani A."/>
        </authorList>
    </citation>
    <scope>NUCLEOTIDE SEQUENCE</scope>
    <source>
        <strain evidence="6">DSM 19015</strain>
    </source>
</reference>
<evidence type="ECO:0000313" key="6">
    <source>
        <dbReference type="EMBL" id="GJD93690.1"/>
    </source>
</evidence>
<dbReference type="RefSeq" id="WP_238242887.1">
    <property type="nucleotide sequence ID" value="NZ_BPQP01000013.1"/>
</dbReference>
<keyword evidence="3" id="KW-0804">Transcription</keyword>
<evidence type="ECO:0000256" key="4">
    <source>
        <dbReference type="PROSITE-ProRule" id="PRU00169"/>
    </source>
</evidence>
<dbReference type="SUPFAM" id="SSF52172">
    <property type="entry name" value="CheY-like"/>
    <property type="match status" value="1"/>
</dbReference>
<dbReference type="InterPro" id="IPR001789">
    <property type="entry name" value="Sig_transdc_resp-reg_receiver"/>
</dbReference>
<proteinExistence type="predicted"/>
<sequence length="166" mass="17419">MTGVIPDKAIDGALRILVVEDEALIALELECLLDDLGHVTIGVVGNSQEAIALGRSAAPDVALVDIHLIDGPTGIEVARALSADQRTTVVFMTANSKRIPPDFAGAFGVIAKPYSERAVANALHYVAERRAGRTPPPEGLDGFRLAAMPEGETEFGAEGTGPDLRH</sequence>
<evidence type="ECO:0000256" key="2">
    <source>
        <dbReference type="ARBA" id="ARBA00023015"/>
    </source>
</evidence>
<name>A0ABQ4RW17_9HYPH</name>
<feature type="modified residue" description="4-aspartylphosphate" evidence="4">
    <location>
        <position position="65"/>
    </location>
</feature>
<gene>
    <name evidence="6" type="ORF">OCOJLMKI_0886</name>
</gene>
<evidence type="ECO:0000256" key="3">
    <source>
        <dbReference type="ARBA" id="ARBA00023163"/>
    </source>
</evidence>
<dbReference type="InterPro" id="IPR011006">
    <property type="entry name" value="CheY-like_superfamily"/>
</dbReference>
<keyword evidence="2" id="KW-0805">Transcription regulation</keyword>
<dbReference type="SMART" id="SM00448">
    <property type="entry name" value="REC"/>
    <property type="match status" value="1"/>
</dbReference>
<evidence type="ECO:0000313" key="7">
    <source>
        <dbReference type="Proteomes" id="UP001055125"/>
    </source>
</evidence>
<organism evidence="6 7">
    <name type="scientific">Methylobacterium iners</name>
    <dbReference type="NCBI Taxonomy" id="418707"/>
    <lineage>
        <taxon>Bacteria</taxon>
        <taxon>Pseudomonadati</taxon>
        <taxon>Pseudomonadota</taxon>
        <taxon>Alphaproteobacteria</taxon>
        <taxon>Hyphomicrobiales</taxon>
        <taxon>Methylobacteriaceae</taxon>
        <taxon>Methylobacterium</taxon>
    </lineage>
</organism>
<evidence type="ECO:0000256" key="1">
    <source>
        <dbReference type="ARBA" id="ARBA00022553"/>
    </source>
</evidence>
<dbReference type="Gene3D" id="3.40.50.2300">
    <property type="match status" value="1"/>
</dbReference>
<keyword evidence="7" id="KW-1185">Reference proteome</keyword>
<feature type="domain" description="Response regulatory" evidence="5">
    <location>
        <begin position="15"/>
        <end position="127"/>
    </location>
</feature>
<dbReference type="Proteomes" id="UP001055125">
    <property type="component" value="Unassembled WGS sequence"/>
</dbReference>
<dbReference type="EMBL" id="BPQP01000013">
    <property type="protein sequence ID" value="GJD93690.1"/>
    <property type="molecule type" value="Genomic_DNA"/>
</dbReference>
<keyword evidence="1 4" id="KW-0597">Phosphoprotein</keyword>
<dbReference type="PROSITE" id="PS50110">
    <property type="entry name" value="RESPONSE_REGULATORY"/>
    <property type="match status" value="1"/>
</dbReference>
<protein>
    <recommendedName>
        <fullName evidence="5">Response regulatory domain-containing protein</fullName>
    </recommendedName>
</protein>
<accession>A0ABQ4RW17</accession>
<comment type="caution">
    <text evidence="6">The sequence shown here is derived from an EMBL/GenBank/DDBJ whole genome shotgun (WGS) entry which is preliminary data.</text>
</comment>
<dbReference type="PANTHER" id="PTHR44591">
    <property type="entry name" value="STRESS RESPONSE REGULATOR PROTEIN 1"/>
    <property type="match status" value="1"/>
</dbReference>
<evidence type="ECO:0000259" key="5">
    <source>
        <dbReference type="PROSITE" id="PS50110"/>
    </source>
</evidence>